<reference evidence="2 3" key="1">
    <citation type="submission" date="2018-08" db="EMBL/GenBank/DDBJ databases">
        <title>The first complete genome of Treponema rectale (CHPAT), a commensal spirochete of the bovine rectum.</title>
        <authorList>
            <person name="Staton G.J."/>
            <person name="Clegg S.R."/>
            <person name="Carter S.D."/>
            <person name="Radford A.D."/>
            <person name="Darby A."/>
            <person name="Hall N."/>
            <person name="Birtles R.J."/>
            <person name="Evans N.J."/>
        </authorList>
    </citation>
    <scope>NUCLEOTIDE SEQUENCE [LARGE SCALE GENOMIC DNA]</scope>
    <source>
        <strain evidence="2 3">CHPA</strain>
    </source>
</reference>
<accession>A0A7M1XKW6</accession>
<dbReference type="EMBL" id="CP031517">
    <property type="protein sequence ID" value="QOS39441.1"/>
    <property type="molecule type" value="Genomic_DNA"/>
</dbReference>
<dbReference type="AlphaFoldDB" id="A0A7M1XKW6"/>
<proteinExistence type="predicted"/>
<dbReference type="Proteomes" id="UP000593591">
    <property type="component" value="Chromosome"/>
</dbReference>
<name>A0A7M1XKW6_9SPIR</name>
<evidence type="ECO:0000313" key="3">
    <source>
        <dbReference type="Proteomes" id="UP000593591"/>
    </source>
</evidence>
<protein>
    <recommendedName>
        <fullName evidence="1">DUF5714 domain-containing protein</fullName>
    </recommendedName>
</protein>
<sequence>MEYTLEEKYNLIKKVVISMQSRNPIEIVKSIMHQDFINVHGPEHHFLDGAAFLAAYQNSGGDINLEKCLDVLASRTIKMPGAMCGYWGICGSVSSVAAALAIIHEVTPLSSSSYYAQDMEFTSSVIKKMSEIGGPRCCKRNAFLSLSYGAKFVDEKYGIKMELSNIICDFSSWNKQCLHSKCPFYEVPHQNNG</sequence>
<evidence type="ECO:0000259" key="1">
    <source>
        <dbReference type="Pfam" id="PF18978"/>
    </source>
</evidence>
<dbReference type="KEGG" id="trc:DYE49_02790"/>
<dbReference type="InterPro" id="IPR043768">
    <property type="entry name" value="DUF5714"/>
</dbReference>
<gene>
    <name evidence="2" type="ORF">DYE49_02790</name>
</gene>
<organism evidence="2 3">
    <name type="scientific">Treponema rectale</name>
    <dbReference type="NCBI Taxonomy" id="744512"/>
    <lineage>
        <taxon>Bacteria</taxon>
        <taxon>Pseudomonadati</taxon>
        <taxon>Spirochaetota</taxon>
        <taxon>Spirochaetia</taxon>
        <taxon>Spirochaetales</taxon>
        <taxon>Treponemataceae</taxon>
        <taxon>Treponema</taxon>
    </lineage>
</organism>
<feature type="domain" description="DUF5714" evidence="1">
    <location>
        <begin position="12"/>
        <end position="185"/>
    </location>
</feature>
<dbReference type="Pfam" id="PF18978">
    <property type="entry name" value="DUF5714"/>
    <property type="match status" value="1"/>
</dbReference>
<evidence type="ECO:0000313" key="2">
    <source>
        <dbReference type="EMBL" id="QOS39441.1"/>
    </source>
</evidence>